<sequence>MSTYTPCFPPNPSSASSGVSGSFSVRLSRAHLALASVSDHIQRPPSPTSAAVDLDRVGQLRLRFRHAVASAYRDTSSGKWAHVSELARLGCTIGRWQGVCSGSKAPHSHYQTSAGNRKYQGVVDDDPQPEVNPYPRPPVPTFDLGEIRERVENWQANVASAPLSQADPDPLHSTEDAERLSPLNFPIVKRRKSDVARAMKRKRKASPHRHYTTSRYFRGDGLADRMSRHEAQAVNRDAECVTPASRSVPPGSNAELTPHSRAESPEIVRKLSPTPVANTAPVPESIHQIAEAFLPPSFPSQLQTSTPPHCDRLIKPPVIPRMEGLFLSPSLHSPPPFPRSQPDALSSSGGPNRRPHPRGCPADQTASHHLPAMCAGDVIAILISTIASLPRQRSTPLCHRRSSTCAS</sequence>
<feature type="region of interest" description="Disordered" evidence="1">
    <location>
        <begin position="234"/>
        <end position="267"/>
    </location>
</feature>
<dbReference type="EMBL" id="JAKELL010000023">
    <property type="protein sequence ID" value="KAH8992190.1"/>
    <property type="molecule type" value="Genomic_DNA"/>
</dbReference>
<feature type="region of interest" description="Disordered" evidence="1">
    <location>
        <begin position="1"/>
        <end position="20"/>
    </location>
</feature>
<comment type="caution">
    <text evidence="2">The sequence shown here is derived from an EMBL/GenBank/DDBJ whole genome shotgun (WGS) entry which is preliminary data.</text>
</comment>
<proteinExistence type="predicted"/>
<gene>
    <name evidence="2" type="ORF">EDB92DRAFT_590837</name>
</gene>
<protein>
    <submittedName>
        <fullName evidence="2">Uncharacterized protein</fullName>
    </submittedName>
</protein>
<organism evidence="2 3">
    <name type="scientific">Lactarius akahatsu</name>
    <dbReference type="NCBI Taxonomy" id="416441"/>
    <lineage>
        <taxon>Eukaryota</taxon>
        <taxon>Fungi</taxon>
        <taxon>Dikarya</taxon>
        <taxon>Basidiomycota</taxon>
        <taxon>Agaricomycotina</taxon>
        <taxon>Agaricomycetes</taxon>
        <taxon>Russulales</taxon>
        <taxon>Russulaceae</taxon>
        <taxon>Lactarius</taxon>
    </lineage>
</organism>
<dbReference type="Proteomes" id="UP001201163">
    <property type="component" value="Unassembled WGS sequence"/>
</dbReference>
<feature type="compositionally biased region" description="Basic and acidic residues" evidence="1">
    <location>
        <begin position="258"/>
        <end position="267"/>
    </location>
</feature>
<name>A0AAD4LKU9_9AGAM</name>
<evidence type="ECO:0000313" key="2">
    <source>
        <dbReference type="EMBL" id="KAH8992190.1"/>
    </source>
</evidence>
<evidence type="ECO:0000256" key="1">
    <source>
        <dbReference type="SAM" id="MobiDB-lite"/>
    </source>
</evidence>
<reference evidence="2" key="1">
    <citation type="submission" date="2022-01" db="EMBL/GenBank/DDBJ databases">
        <title>Comparative genomics reveals a dynamic genome evolution in the ectomycorrhizal milk-cap (Lactarius) mushrooms.</title>
        <authorList>
            <consortium name="DOE Joint Genome Institute"/>
            <person name="Lebreton A."/>
            <person name="Tang N."/>
            <person name="Kuo A."/>
            <person name="LaButti K."/>
            <person name="Drula E."/>
            <person name="Barry K."/>
            <person name="Clum A."/>
            <person name="Lipzen A."/>
            <person name="Mousain D."/>
            <person name="Ng V."/>
            <person name="Wang R."/>
            <person name="Wang X."/>
            <person name="Dai Y."/>
            <person name="Henrissat B."/>
            <person name="Grigoriev I.V."/>
            <person name="Guerin-Laguette A."/>
            <person name="Yu F."/>
            <person name="Martin F.M."/>
        </authorList>
    </citation>
    <scope>NUCLEOTIDE SEQUENCE</scope>
    <source>
        <strain evidence="2">QP</strain>
    </source>
</reference>
<evidence type="ECO:0000313" key="3">
    <source>
        <dbReference type="Proteomes" id="UP001201163"/>
    </source>
</evidence>
<dbReference type="AlphaFoldDB" id="A0AAD4LKU9"/>
<keyword evidence="3" id="KW-1185">Reference proteome</keyword>
<accession>A0AAD4LKU9</accession>
<feature type="region of interest" description="Disordered" evidence="1">
    <location>
        <begin position="325"/>
        <end position="365"/>
    </location>
</feature>